<feature type="region of interest" description="Disordered" evidence="1">
    <location>
        <begin position="180"/>
        <end position="210"/>
    </location>
</feature>
<evidence type="ECO:0000313" key="2">
    <source>
        <dbReference type="EMBL" id="OIW30969.1"/>
    </source>
</evidence>
<organism evidence="2 3">
    <name type="scientific">Coniochaeta ligniaria NRRL 30616</name>
    <dbReference type="NCBI Taxonomy" id="1408157"/>
    <lineage>
        <taxon>Eukaryota</taxon>
        <taxon>Fungi</taxon>
        <taxon>Dikarya</taxon>
        <taxon>Ascomycota</taxon>
        <taxon>Pezizomycotina</taxon>
        <taxon>Sordariomycetes</taxon>
        <taxon>Sordariomycetidae</taxon>
        <taxon>Coniochaetales</taxon>
        <taxon>Coniochaetaceae</taxon>
        <taxon>Coniochaeta</taxon>
    </lineage>
</organism>
<evidence type="ECO:0000256" key="1">
    <source>
        <dbReference type="SAM" id="MobiDB-lite"/>
    </source>
</evidence>
<dbReference type="EMBL" id="KV875096">
    <property type="protein sequence ID" value="OIW30969.1"/>
    <property type="molecule type" value="Genomic_DNA"/>
</dbReference>
<keyword evidence="3" id="KW-1185">Reference proteome</keyword>
<reference evidence="2 3" key="1">
    <citation type="submission" date="2016-10" db="EMBL/GenBank/DDBJ databases">
        <title>Draft genome sequence of Coniochaeta ligniaria NRRL30616, a lignocellulolytic fungus for bioabatement of inhibitors in plant biomass hydrolysates.</title>
        <authorList>
            <consortium name="DOE Joint Genome Institute"/>
            <person name="Jimenez D.J."/>
            <person name="Hector R.E."/>
            <person name="Riley R."/>
            <person name="Sun H."/>
            <person name="Grigoriev I.V."/>
            <person name="Van Elsas J.D."/>
            <person name="Nichols N.N."/>
        </authorList>
    </citation>
    <scope>NUCLEOTIDE SEQUENCE [LARGE SCALE GENOMIC DNA]</scope>
    <source>
        <strain evidence="2 3">NRRL 30616</strain>
    </source>
</reference>
<proteinExistence type="predicted"/>
<feature type="region of interest" description="Disordered" evidence="1">
    <location>
        <begin position="1"/>
        <end position="31"/>
    </location>
</feature>
<dbReference type="AlphaFoldDB" id="A0A1J7JCC8"/>
<gene>
    <name evidence="2" type="ORF">CONLIGDRAFT_643005</name>
</gene>
<dbReference type="Proteomes" id="UP000182658">
    <property type="component" value="Unassembled WGS sequence"/>
</dbReference>
<name>A0A1J7JCC8_9PEZI</name>
<sequence>MLMKGRIPPSSLTLSRSPALLPHHHRPTRRSRTMSLLNDGWSYQGEYMQVRKAAEAFKDMPATGNIEPGSQIAGLLFCAASYGHWENLHDPCVRPETSRASRIVDDQPRKNPIDLGVTVVPAAGNDGVSIEDKGDIWPRISQFPSGTGSTGIHPPTGPREALPQMLLKDMNPKIQAFESKKRNVSAISTTSPPTGIKKVPRTASPPSKLESNLDVVKRLYDAEDALYQGKQKLLDPSHSS</sequence>
<evidence type="ECO:0000313" key="3">
    <source>
        <dbReference type="Proteomes" id="UP000182658"/>
    </source>
</evidence>
<accession>A0A1J7JCC8</accession>
<protein>
    <submittedName>
        <fullName evidence="2">Uncharacterized protein</fullName>
    </submittedName>
</protein>
<feature type="compositionally biased region" description="Basic residues" evidence="1">
    <location>
        <begin position="22"/>
        <end position="31"/>
    </location>
</feature>
<dbReference type="InParanoid" id="A0A1J7JCC8"/>